<comment type="caution">
    <text evidence="1">The sequence shown here is derived from an EMBL/GenBank/DDBJ whole genome shotgun (WGS) entry which is preliminary data.</text>
</comment>
<evidence type="ECO:0000313" key="1">
    <source>
        <dbReference type="EMBL" id="KAK7487533.1"/>
    </source>
</evidence>
<name>A0ABD0KKH7_9CAEN</name>
<keyword evidence="2" id="KW-1185">Reference proteome</keyword>
<gene>
    <name evidence="1" type="ORF">BaRGS_00021235</name>
</gene>
<evidence type="ECO:0000313" key="2">
    <source>
        <dbReference type="Proteomes" id="UP001519460"/>
    </source>
</evidence>
<dbReference type="Proteomes" id="UP001519460">
    <property type="component" value="Unassembled WGS sequence"/>
</dbReference>
<dbReference type="EMBL" id="JACVVK020000163">
    <property type="protein sequence ID" value="KAK7487533.1"/>
    <property type="molecule type" value="Genomic_DNA"/>
</dbReference>
<sequence>MLAVANCSIPIISEPKAVEPPWPVDRLAFELDEEDLDAEILHVLSSVKELMSKYRMYSKTKESQGGVWGLAAVHHQQAEEAGDKREKLDATFEGTVSAGRESAVLFGNGSGGQPVRV</sequence>
<proteinExistence type="predicted"/>
<organism evidence="1 2">
    <name type="scientific">Batillaria attramentaria</name>
    <dbReference type="NCBI Taxonomy" id="370345"/>
    <lineage>
        <taxon>Eukaryota</taxon>
        <taxon>Metazoa</taxon>
        <taxon>Spiralia</taxon>
        <taxon>Lophotrochozoa</taxon>
        <taxon>Mollusca</taxon>
        <taxon>Gastropoda</taxon>
        <taxon>Caenogastropoda</taxon>
        <taxon>Sorbeoconcha</taxon>
        <taxon>Cerithioidea</taxon>
        <taxon>Batillariidae</taxon>
        <taxon>Batillaria</taxon>
    </lineage>
</organism>
<protein>
    <submittedName>
        <fullName evidence="1">Uncharacterized protein</fullName>
    </submittedName>
</protein>
<accession>A0ABD0KKH7</accession>
<dbReference type="AlphaFoldDB" id="A0ABD0KKH7"/>
<reference evidence="1 2" key="1">
    <citation type="journal article" date="2023" name="Sci. Data">
        <title>Genome assembly of the Korean intertidal mud-creeper Batillaria attramentaria.</title>
        <authorList>
            <person name="Patra A.K."/>
            <person name="Ho P.T."/>
            <person name="Jun S."/>
            <person name="Lee S.J."/>
            <person name="Kim Y."/>
            <person name="Won Y.J."/>
        </authorList>
    </citation>
    <scope>NUCLEOTIDE SEQUENCE [LARGE SCALE GENOMIC DNA]</scope>
    <source>
        <strain evidence="1">Wonlab-2016</strain>
    </source>
</reference>